<gene>
    <name evidence="1" type="ORF">LEP1GSC124_0452</name>
</gene>
<dbReference type="AlphaFoldDB" id="M6ZS21"/>
<sequence>LETNWENTILEEWPLIEVKIHYPDGRKINTLRGISEISIRNNSPDLTSRFLICHKIKWKNKNVPDF</sequence>
<reference evidence="1 2" key="1">
    <citation type="submission" date="2013-01" db="EMBL/GenBank/DDBJ databases">
        <authorList>
            <person name="Harkins D.M."/>
            <person name="Durkin A.S."/>
            <person name="Brinkac L.M."/>
            <person name="Haft D.H."/>
            <person name="Selengut J.D."/>
            <person name="Sanka R."/>
            <person name="DePew J."/>
            <person name="Purushe J."/>
            <person name="Picardeau M."/>
            <person name="Werts C."/>
            <person name="Goarant C."/>
            <person name="Vinetz J.M."/>
            <person name="Sutton G.G."/>
            <person name="Nierman W.C."/>
            <person name="Fouts D.E."/>
        </authorList>
    </citation>
    <scope>NUCLEOTIDE SEQUENCE [LARGE SCALE GENOMIC DNA]</scope>
    <source>
        <strain evidence="1 2">200701872</strain>
    </source>
</reference>
<protein>
    <submittedName>
        <fullName evidence="1">Uncharacterized protein</fullName>
    </submittedName>
</protein>
<evidence type="ECO:0000313" key="1">
    <source>
        <dbReference type="EMBL" id="EMP09273.1"/>
    </source>
</evidence>
<organism evidence="1 2">
    <name type="scientific">Leptospira interrogans serovar Pyrogenes str. 200701872</name>
    <dbReference type="NCBI Taxonomy" id="1193029"/>
    <lineage>
        <taxon>Bacteria</taxon>
        <taxon>Pseudomonadati</taxon>
        <taxon>Spirochaetota</taxon>
        <taxon>Spirochaetia</taxon>
        <taxon>Leptospirales</taxon>
        <taxon>Leptospiraceae</taxon>
        <taxon>Leptospira</taxon>
    </lineage>
</organism>
<dbReference type="EMBL" id="AKWN02000051">
    <property type="protein sequence ID" value="EMP09273.1"/>
    <property type="molecule type" value="Genomic_DNA"/>
</dbReference>
<comment type="caution">
    <text evidence="1">The sequence shown here is derived from an EMBL/GenBank/DDBJ whole genome shotgun (WGS) entry which is preliminary data.</text>
</comment>
<feature type="non-terminal residue" evidence="1">
    <location>
        <position position="1"/>
    </location>
</feature>
<name>M6ZS21_LEPIR</name>
<dbReference type="Proteomes" id="UP000012117">
    <property type="component" value="Unassembled WGS sequence"/>
</dbReference>
<evidence type="ECO:0000313" key="2">
    <source>
        <dbReference type="Proteomes" id="UP000012117"/>
    </source>
</evidence>
<accession>M6ZS21</accession>
<proteinExistence type="predicted"/>